<dbReference type="InterPro" id="IPR032675">
    <property type="entry name" value="LRR_dom_sf"/>
</dbReference>
<dbReference type="SUPFAM" id="SSF52058">
    <property type="entry name" value="L domain-like"/>
    <property type="match status" value="1"/>
</dbReference>
<gene>
    <name evidence="4" type="ORF">BCR33DRAFT_772169</name>
</gene>
<feature type="region of interest" description="Disordered" evidence="3">
    <location>
        <begin position="1"/>
        <end position="34"/>
    </location>
</feature>
<comment type="caution">
    <text evidence="4">The sequence shown here is derived from an EMBL/GenBank/DDBJ whole genome shotgun (WGS) entry which is preliminary data.</text>
</comment>
<dbReference type="EMBL" id="MCGO01000082">
    <property type="protein sequence ID" value="ORY30485.1"/>
    <property type="molecule type" value="Genomic_DNA"/>
</dbReference>
<sequence length="370" mass="42227">MQRQTSNSPRTGKRGDRQTKAVATNAAKASAHADLLAQQDSKTVRQRVAEARRSAFLDLSSLNLSLLPEDVWDLDNLRALLLYVSCFSHFPTKSTHPHSLPFKTSGNNNFTAVPPNLANAFPQLQYLDMSQNQISHLPSNLSDMQDILVLDFSDNEGLAGSALPPAYGPIRHRVAVFVDDESIEFLEPGTVRHARRATDEVTDEEEDNNNDDERNQDGGDDQYGETDESDTYHEEDDDEEEEDSFEESGDDDRFHERTIHKRHDLMEDVALKLRKFMRMVKDLEDATDLEGQFRRLLAEKDPIFVKYLSKRYHSEDGILSDDGDASDGAEYFARRKERKELDFYERKEKEKYVKGSRAVGRKMKASMLSE</sequence>
<feature type="compositionally biased region" description="Polar residues" evidence="3">
    <location>
        <begin position="1"/>
        <end position="10"/>
    </location>
</feature>
<dbReference type="InterPro" id="IPR001611">
    <property type="entry name" value="Leu-rich_rpt"/>
</dbReference>
<dbReference type="AlphaFoldDB" id="A0A1Y2B8R0"/>
<evidence type="ECO:0008006" key="6">
    <source>
        <dbReference type="Google" id="ProtNLM"/>
    </source>
</evidence>
<dbReference type="Gene3D" id="3.80.10.10">
    <property type="entry name" value="Ribonuclease Inhibitor"/>
    <property type="match status" value="1"/>
</dbReference>
<evidence type="ECO:0000256" key="1">
    <source>
        <dbReference type="ARBA" id="ARBA00022614"/>
    </source>
</evidence>
<evidence type="ECO:0000313" key="4">
    <source>
        <dbReference type="EMBL" id="ORY30485.1"/>
    </source>
</evidence>
<dbReference type="GO" id="GO:0005737">
    <property type="term" value="C:cytoplasm"/>
    <property type="evidence" value="ECO:0007669"/>
    <property type="project" value="TreeGrafter"/>
</dbReference>
<proteinExistence type="predicted"/>
<dbReference type="OrthoDB" id="660555at2759"/>
<dbReference type="STRING" id="329046.A0A1Y2B8R0"/>
<organism evidence="4 5">
    <name type="scientific">Rhizoclosmatium globosum</name>
    <dbReference type="NCBI Taxonomy" id="329046"/>
    <lineage>
        <taxon>Eukaryota</taxon>
        <taxon>Fungi</taxon>
        <taxon>Fungi incertae sedis</taxon>
        <taxon>Chytridiomycota</taxon>
        <taxon>Chytridiomycota incertae sedis</taxon>
        <taxon>Chytridiomycetes</taxon>
        <taxon>Chytridiales</taxon>
        <taxon>Chytriomycetaceae</taxon>
        <taxon>Rhizoclosmatium</taxon>
    </lineage>
</organism>
<keyword evidence="2" id="KW-0677">Repeat</keyword>
<dbReference type="PROSITE" id="PS51450">
    <property type="entry name" value="LRR"/>
    <property type="match status" value="1"/>
</dbReference>
<protein>
    <recommendedName>
        <fullName evidence="6">L domain-like protein</fullName>
    </recommendedName>
</protein>
<reference evidence="4 5" key="1">
    <citation type="submission" date="2016-07" db="EMBL/GenBank/DDBJ databases">
        <title>Pervasive Adenine N6-methylation of Active Genes in Fungi.</title>
        <authorList>
            <consortium name="DOE Joint Genome Institute"/>
            <person name="Mondo S.J."/>
            <person name="Dannebaum R.O."/>
            <person name="Kuo R.C."/>
            <person name="Labutti K."/>
            <person name="Haridas S."/>
            <person name="Kuo A."/>
            <person name="Salamov A."/>
            <person name="Ahrendt S.R."/>
            <person name="Lipzen A."/>
            <person name="Sullivan W."/>
            <person name="Andreopoulos W.B."/>
            <person name="Clum A."/>
            <person name="Lindquist E."/>
            <person name="Daum C."/>
            <person name="Ramamoorthy G.K."/>
            <person name="Gryganskyi A."/>
            <person name="Culley D."/>
            <person name="Magnuson J.K."/>
            <person name="James T.Y."/>
            <person name="O'Malley M.A."/>
            <person name="Stajich J.E."/>
            <person name="Spatafora J.W."/>
            <person name="Visel A."/>
            <person name="Grigoriev I.V."/>
        </authorList>
    </citation>
    <scope>NUCLEOTIDE SEQUENCE [LARGE SCALE GENOMIC DNA]</scope>
    <source>
        <strain evidence="4 5">JEL800</strain>
    </source>
</reference>
<evidence type="ECO:0000313" key="5">
    <source>
        <dbReference type="Proteomes" id="UP000193642"/>
    </source>
</evidence>
<name>A0A1Y2B8R0_9FUNG</name>
<dbReference type="PANTHER" id="PTHR48051:SF1">
    <property type="entry name" value="RAS SUPPRESSOR PROTEIN 1"/>
    <property type="match status" value="1"/>
</dbReference>
<dbReference type="Proteomes" id="UP000193642">
    <property type="component" value="Unassembled WGS sequence"/>
</dbReference>
<feature type="compositionally biased region" description="Low complexity" evidence="3">
    <location>
        <begin position="21"/>
        <end position="34"/>
    </location>
</feature>
<evidence type="ECO:0000256" key="3">
    <source>
        <dbReference type="SAM" id="MobiDB-lite"/>
    </source>
</evidence>
<feature type="compositionally biased region" description="Acidic residues" evidence="3">
    <location>
        <begin position="218"/>
        <end position="250"/>
    </location>
</feature>
<dbReference type="InterPro" id="IPR050216">
    <property type="entry name" value="LRR_domain-containing"/>
</dbReference>
<feature type="region of interest" description="Disordered" evidence="3">
    <location>
        <begin position="189"/>
        <end position="256"/>
    </location>
</feature>
<feature type="compositionally biased region" description="Acidic residues" evidence="3">
    <location>
        <begin position="200"/>
        <end position="210"/>
    </location>
</feature>
<accession>A0A1Y2B8R0</accession>
<keyword evidence="5" id="KW-1185">Reference proteome</keyword>
<evidence type="ECO:0000256" key="2">
    <source>
        <dbReference type="ARBA" id="ARBA00022737"/>
    </source>
</evidence>
<dbReference type="PANTHER" id="PTHR48051">
    <property type="match status" value="1"/>
</dbReference>
<keyword evidence="1" id="KW-0433">Leucine-rich repeat</keyword>